<dbReference type="Gene3D" id="2.120.10.10">
    <property type="match status" value="1"/>
</dbReference>
<feature type="signal peptide" evidence="1">
    <location>
        <begin position="1"/>
        <end position="23"/>
    </location>
</feature>
<dbReference type="RefSeq" id="XP_058335584.1">
    <property type="nucleotide sequence ID" value="XM_058469553.1"/>
</dbReference>
<dbReference type="InterPro" id="IPR011040">
    <property type="entry name" value="Sialidase"/>
</dbReference>
<name>A0A9W9PJY4_9EURO</name>
<dbReference type="PANTHER" id="PTHR38792">
    <property type="entry name" value="BNR/ASP-BOX REPEAT DOMAIN PROTEIN (AFU_ORTHOLOGUE AFUA_7G06430)-RELATED"/>
    <property type="match status" value="1"/>
</dbReference>
<gene>
    <name evidence="3" type="ORF">N7468_000256</name>
</gene>
<evidence type="ECO:0000313" key="4">
    <source>
        <dbReference type="Proteomes" id="UP001150941"/>
    </source>
</evidence>
<sequence>MVKLTSALRVIIPLATIAPSAVAASQFLWQPIYNNEAAAYPRVIQLQHAGDANGKLLATFEHWFLQADYQTTGLNSNGTASSFVVRESDDQGSTWETVTTVSAPEGVPNLYFYQPFLFEFPQQLGNYPEGTLLLVGNLHDGNTTAFFSWRSMDRGQTWDALGVWQTGYSRPYGAPQGYSGGIWEPFLFLDSRDRLVAVFSDERDYSSHSQMIVHVVSEDGGDTWSDVVWDVAASEQSARPGMATVAKMDNGQYWMSYEWCDTSIPGGLCVVHGKTSPDGVSWNQNDAGVVVSSTDSVEASGTPYSIWDPVGQQLIVSSRSQLWYSASAGKDKPGPTAENRHVLHINTNHGQGDWYWASAPWYIPAGGVCPTGYSPNLLALTNGSILLSANTQADGEECEESTGAAPVGIMPYRSDFGTAGDAGWIEFDGLWSIFEDQFAFSPAGDQATIVLTGSSGWTDYQISANAMITSGSGVVGILVRASNSATGPNGLSRYAIALDSSRGDFALYQVGDFKTDTLHSEPVPGGVQVHQQYHLSLSTQGRTLVATLIDGGGTSTSFTFRGGELLRGAAGLFGSNGSGSFRDVQITRV</sequence>
<accession>A0A9W9PJY4</accession>
<dbReference type="GeneID" id="83196856"/>
<dbReference type="Gene3D" id="2.60.120.560">
    <property type="entry name" value="Exo-inulinase, domain 1"/>
    <property type="match status" value="1"/>
</dbReference>
<reference evidence="3" key="1">
    <citation type="submission" date="2022-11" db="EMBL/GenBank/DDBJ databases">
        <authorList>
            <person name="Petersen C."/>
        </authorList>
    </citation>
    <scope>NUCLEOTIDE SEQUENCE</scope>
    <source>
        <strain evidence="3">IBT 19713</strain>
    </source>
</reference>
<comment type="caution">
    <text evidence="3">The sequence shown here is derived from an EMBL/GenBank/DDBJ whole genome shotgun (WGS) entry which is preliminary data.</text>
</comment>
<proteinExistence type="predicted"/>
<protein>
    <recommendedName>
        <fullName evidence="2">Sialidase domain-containing protein</fullName>
    </recommendedName>
</protein>
<dbReference type="SUPFAM" id="SSF110296">
    <property type="entry name" value="Oligoxyloglucan reducing end-specific cellobiohydrolase"/>
    <property type="match status" value="1"/>
</dbReference>
<feature type="domain" description="Sialidase" evidence="2">
    <location>
        <begin position="76"/>
        <end position="283"/>
    </location>
</feature>
<dbReference type="EMBL" id="JAPQKS010000001">
    <property type="protein sequence ID" value="KAJ5248805.1"/>
    <property type="molecule type" value="Genomic_DNA"/>
</dbReference>
<organism evidence="3 4">
    <name type="scientific">Penicillium chermesinum</name>
    <dbReference type="NCBI Taxonomy" id="63820"/>
    <lineage>
        <taxon>Eukaryota</taxon>
        <taxon>Fungi</taxon>
        <taxon>Dikarya</taxon>
        <taxon>Ascomycota</taxon>
        <taxon>Pezizomycotina</taxon>
        <taxon>Eurotiomycetes</taxon>
        <taxon>Eurotiomycetidae</taxon>
        <taxon>Eurotiales</taxon>
        <taxon>Aspergillaceae</taxon>
        <taxon>Penicillium</taxon>
    </lineage>
</organism>
<dbReference type="OrthoDB" id="2130735at2759"/>
<dbReference type="AlphaFoldDB" id="A0A9W9PJY4"/>
<feature type="chain" id="PRO_5040899486" description="Sialidase domain-containing protein" evidence="1">
    <location>
        <begin position="24"/>
        <end position="589"/>
    </location>
</feature>
<evidence type="ECO:0000259" key="2">
    <source>
        <dbReference type="Pfam" id="PF13088"/>
    </source>
</evidence>
<dbReference type="PANTHER" id="PTHR38792:SF3">
    <property type="entry name" value="BNR_ASP-BOX REPEAT DOMAIN PROTEIN (AFU_ORTHOLOGUE AFUA_7G06430)-RELATED"/>
    <property type="match status" value="1"/>
</dbReference>
<keyword evidence="1" id="KW-0732">Signal</keyword>
<evidence type="ECO:0000313" key="3">
    <source>
        <dbReference type="EMBL" id="KAJ5248805.1"/>
    </source>
</evidence>
<dbReference type="Pfam" id="PF13088">
    <property type="entry name" value="BNR_2"/>
    <property type="match status" value="1"/>
</dbReference>
<reference evidence="3" key="2">
    <citation type="journal article" date="2023" name="IMA Fungus">
        <title>Comparative genomic study of the Penicillium genus elucidates a diverse pangenome and 15 lateral gene transfer events.</title>
        <authorList>
            <person name="Petersen C."/>
            <person name="Sorensen T."/>
            <person name="Nielsen M.R."/>
            <person name="Sondergaard T.E."/>
            <person name="Sorensen J.L."/>
            <person name="Fitzpatrick D.A."/>
            <person name="Frisvad J.C."/>
            <person name="Nielsen K.L."/>
        </authorList>
    </citation>
    <scope>NUCLEOTIDE SEQUENCE</scope>
    <source>
        <strain evidence="3">IBT 19713</strain>
    </source>
</reference>
<evidence type="ECO:0000256" key="1">
    <source>
        <dbReference type="SAM" id="SignalP"/>
    </source>
</evidence>
<dbReference type="CDD" id="cd15482">
    <property type="entry name" value="Sialidase_non-viral"/>
    <property type="match status" value="1"/>
</dbReference>
<dbReference type="Proteomes" id="UP001150941">
    <property type="component" value="Unassembled WGS sequence"/>
</dbReference>
<keyword evidence="4" id="KW-1185">Reference proteome</keyword>